<dbReference type="Proteomes" id="UP000749646">
    <property type="component" value="Unassembled WGS sequence"/>
</dbReference>
<protein>
    <recommendedName>
        <fullName evidence="3">ATP-dependent DNA helicase</fullName>
    </recommendedName>
</protein>
<dbReference type="Gene3D" id="3.40.50.300">
    <property type="entry name" value="P-loop containing nucleotide triphosphate hydrolases"/>
    <property type="match status" value="1"/>
</dbReference>
<dbReference type="OrthoDB" id="1927241at2759"/>
<dbReference type="InterPro" id="IPR027417">
    <property type="entry name" value="P-loop_NTPase"/>
</dbReference>
<organism evidence="1 2">
    <name type="scientific">Modicella reniformis</name>
    <dbReference type="NCBI Taxonomy" id="1440133"/>
    <lineage>
        <taxon>Eukaryota</taxon>
        <taxon>Fungi</taxon>
        <taxon>Fungi incertae sedis</taxon>
        <taxon>Mucoromycota</taxon>
        <taxon>Mortierellomycotina</taxon>
        <taxon>Mortierellomycetes</taxon>
        <taxon>Mortierellales</taxon>
        <taxon>Mortierellaceae</taxon>
        <taxon>Modicella</taxon>
    </lineage>
</organism>
<comment type="caution">
    <text evidence="1">The sequence shown here is derived from an EMBL/GenBank/DDBJ whole genome shotgun (WGS) entry which is preliminary data.</text>
</comment>
<dbReference type="AlphaFoldDB" id="A0A9P6MDA7"/>
<accession>A0A9P6MDA7</accession>
<evidence type="ECO:0000313" key="1">
    <source>
        <dbReference type="EMBL" id="KAF9992743.1"/>
    </source>
</evidence>
<gene>
    <name evidence="1" type="ORF">BGZ65_011853</name>
</gene>
<feature type="non-terminal residue" evidence="1">
    <location>
        <position position="99"/>
    </location>
</feature>
<sequence length="99" mass="11099">GPIRELPPREEVEANMIRLNADQRVAYQRIETRFEAVVNGDSSEKEPHAFIDEPIGTGKTFLYSLLLARARSSGHIALAVAFVKNRYVAHEGKTNSTFK</sequence>
<evidence type="ECO:0000313" key="2">
    <source>
        <dbReference type="Proteomes" id="UP000749646"/>
    </source>
</evidence>
<reference evidence="1" key="1">
    <citation type="journal article" date="2020" name="Fungal Divers.">
        <title>Resolving the Mortierellaceae phylogeny through synthesis of multi-gene phylogenetics and phylogenomics.</title>
        <authorList>
            <person name="Vandepol N."/>
            <person name="Liber J."/>
            <person name="Desiro A."/>
            <person name="Na H."/>
            <person name="Kennedy M."/>
            <person name="Barry K."/>
            <person name="Grigoriev I.V."/>
            <person name="Miller A.N."/>
            <person name="O'Donnell K."/>
            <person name="Stajich J.E."/>
            <person name="Bonito G."/>
        </authorList>
    </citation>
    <scope>NUCLEOTIDE SEQUENCE</scope>
    <source>
        <strain evidence="1">MES-2147</strain>
    </source>
</reference>
<name>A0A9P6MDA7_9FUNG</name>
<feature type="non-terminal residue" evidence="1">
    <location>
        <position position="1"/>
    </location>
</feature>
<proteinExistence type="predicted"/>
<dbReference type="EMBL" id="JAAAHW010002076">
    <property type="protein sequence ID" value="KAF9992743.1"/>
    <property type="molecule type" value="Genomic_DNA"/>
</dbReference>
<evidence type="ECO:0008006" key="3">
    <source>
        <dbReference type="Google" id="ProtNLM"/>
    </source>
</evidence>
<keyword evidence="2" id="KW-1185">Reference proteome</keyword>